<evidence type="ECO:0000313" key="1">
    <source>
        <dbReference type="EMBL" id="RMU58586.1"/>
    </source>
</evidence>
<name>A0A3M5VK56_PSESX</name>
<organism evidence="1 2">
    <name type="scientific">Pseudomonas syringae pv. avii</name>
    <dbReference type="NCBI Taxonomy" id="663959"/>
    <lineage>
        <taxon>Bacteria</taxon>
        <taxon>Pseudomonadati</taxon>
        <taxon>Pseudomonadota</taxon>
        <taxon>Gammaproteobacteria</taxon>
        <taxon>Pseudomonadales</taxon>
        <taxon>Pseudomonadaceae</taxon>
        <taxon>Pseudomonas</taxon>
        <taxon>Pseudomonas syringae</taxon>
    </lineage>
</organism>
<protein>
    <submittedName>
        <fullName evidence="1">Uncharacterized protein</fullName>
    </submittedName>
</protein>
<reference evidence="1 2" key="1">
    <citation type="submission" date="2018-08" db="EMBL/GenBank/DDBJ databases">
        <title>Recombination of ecologically and evolutionarily significant loci maintains genetic cohesion in the Pseudomonas syringae species complex.</title>
        <authorList>
            <person name="Dillon M."/>
            <person name="Thakur S."/>
            <person name="Almeida R.N.D."/>
            <person name="Weir B.S."/>
            <person name="Guttman D.S."/>
        </authorList>
    </citation>
    <scope>NUCLEOTIDE SEQUENCE [LARGE SCALE GENOMIC DNA]</scope>
    <source>
        <strain evidence="1 2">ICMP 14479</strain>
    </source>
</reference>
<dbReference type="EMBL" id="RBUA01000562">
    <property type="protein sequence ID" value="RMU58586.1"/>
    <property type="molecule type" value="Genomic_DNA"/>
</dbReference>
<accession>A0A3M5VK56</accession>
<sequence>MALFKARSTTQRRVDHPKRTGGVDEAIALFEHEAYGLAFEFSREGTAFFGNQTPIFGDILA</sequence>
<dbReference type="Proteomes" id="UP000280395">
    <property type="component" value="Unassembled WGS sequence"/>
</dbReference>
<dbReference type="AlphaFoldDB" id="A0A3M5VK56"/>
<gene>
    <name evidence="1" type="ORF">ALP29_200910</name>
</gene>
<evidence type="ECO:0000313" key="2">
    <source>
        <dbReference type="Proteomes" id="UP000280395"/>
    </source>
</evidence>
<proteinExistence type="predicted"/>
<comment type="caution">
    <text evidence="1">The sequence shown here is derived from an EMBL/GenBank/DDBJ whole genome shotgun (WGS) entry which is preliminary data.</text>
</comment>